<proteinExistence type="predicted"/>
<name>E4XK66_OIKDI</name>
<dbReference type="Proteomes" id="UP000001307">
    <property type="component" value="Unassembled WGS sequence"/>
</dbReference>
<keyword evidence="1" id="KW-0812">Transmembrane</keyword>
<dbReference type="EMBL" id="FN653063">
    <property type="protein sequence ID" value="CBY24843.1"/>
    <property type="molecule type" value="Genomic_DNA"/>
</dbReference>
<feature type="transmembrane region" description="Helical" evidence="1">
    <location>
        <begin position="44"/>
        <end position="66"/>
    </location>
</feature>
<feature type="transmembrane region" description="Helical" evidence="1">
    <location>
        <begin position="78"/>
        <end position="101"/>
    </location>
</feature>
<dbReference type="AlphaFoldDB" id="E4XK66"/>
<reference evidence="2" key="1">
    <citation type="journal article" date="2010" name="Science">
        <title>Plasticity of animal genome architecture unmasked by rapid evolution of a pelagic tunicate.</title>
        <authorList>
            <person name="Denoeud F."/>
            <person name="Henriet S."/>
            <person name="Mungpakdee S."/>
            <person name="Aury J.M."/>
            <person name="Da Silva C."/>
            <person name="Brinkmann H."/>
            <person name="Mikhaleva J."/>
            <person name="Olsen L.C."/>
            <person name="Jubin C."/>
            <person name="Canestro C."/>
            <person name="Bouquet J.M."/>
            <person name="Danks G."/>
            <person name="Poulain J."/>
            <person name="Campsteijn C."/>
            <person name="Adamski M."/>
            <person name="Cross I."/>
            <person name="Yadetie F."/>
            <person name="Muffato M."/>
            <person name="Louis A."/>
            <person name="Butcher S."/>
            <person name="Tsagkogeorga G."/>
            <person name="Konrad A."/>
            <person name="Singh S."/>
            <person name="Jensen M.F."/>
            <person name="Cong E.H."/>
            <person name="Eikeseth-Otteraa H."/>
            <person name="Noel B."/>
            <person name="Anthouard V."/>
            <person name="Porcel B.M."/>
            <person name="Kachouri-Lafond R."/>
            <person name="Nishino A."/>
            <person name="Ugolini M."/>
            <person name="Chourrout P."/>
            <person name="Nishida H."/>
            <person name="Aasland R."/>
            <person name="Huzurbazar S."/>
            <person name="Westhof E."/>
            <person name="Delsuc F."/>
            <person name="Lehrach H."/>
            <person name="Reinhardt R."/>
            <person name="Weissenbach J."/>
            <person name="Roy S.W."/>
            <person name="Artiguenave F."/>
            <person name="Postlethwait J.H."/>
            <person name="Manak J.R."/>
            <person name="Thompson E.M."/>
            <person name="Jaillon O."/>
            <person name="Du Pasquier L."/>
            <person name="Boudinot P."/>
            <person name="Liberles D.A."/>
            <person name="Volff J.N."/>
            <person name="Philippe H."/>
            <person name="Lenhard B."/>
            <person name="Roest Crollius H."/>
            <person name="Wincker P."/>
            <person name="Chourrout D."/>
        </authorList>
    </citation>
    <scope>NUCLEOTIDE SEQUENCE [LARGE SCALE GENOMIC DNA]</scope>
</reference>
<gene>
    <name evidence="2" type="ORF">GSOID_T00013016001</name>
</gene>
<keyword evidence="1" id="KW-1133">Transmembrane helix</keyword>
<accession>E4XK66</accession>
<dbReference type="InParanoid" id="E4XK66"/>
<evidence type="ECO:0000256" key="1">
    <source>
        <dbReference type="SAM" id="Phobius"/>
    </source>
</evidence>
<keyword evidence="1" id="KW-0472">Membrane</keyword>
<protein>
    <submittedName>
        <fullName evidence="2">Uncharacterized protein</fullName>
    </submittedName>
</protein>
<sequence length="124" mass="13760">MFRRGLHFTFSDFSAPSSSLDLLAWQLGRCNRFVFINFSPHSQIIFLAITAFVGTGLGIWLCIQVFEMTQVEAILRAYAVSVTANSFVLGNFLVLLSYLAYSAPKHASFTLNSSNTYSSTAQDN</sequence>
<evidence type="ECO:0000313" key="3">
    <source>
        <dbReference type="Proteomes" id="UP000001307"/>
    </source>
</evidence>
<organism evidence="2">
    <name type="scientific">Oikopleura dioica</name>
    <name type="common">Tunicate</name>
    <dbReference type="NCBI Taxonomy" id="34765"/>
    <lineage>
        <taxon>Eukaryota</taxon>
        <taxon>Metazoa</taxon>
        <taxon>Chordata</taxon>
        <taxon>Tunicata</taxon>
        <taxon>Appendicularia</taxon>
        <taxon>Copelata</taxon>
        <taxon>Oikopleuridae</taxon>
        <taxon>Oikopleura</taxon>
    </lineage>
</organism>
<evidence type="ECO:0000313" key="2">
    <source>
        <dbReference type="EMBL" id="CBY24843.1"/>
    </source>
</evidence>
<keyword evidence="3" id="KW-1185">Reference proteome</keyword>